<sequence>MAISKDRFREAVNDFYSKEVLFKLYTKYFLDWIAEGYIGSNLGLFEISLINENTNKQTFLDLLEQFYSKEEVFCTIFEKLDKDVREVFEEIAWNGKFFILDKDRFFKLENNYDINKDLKEEFLFFKVDKDIKKGEYLYLDYDIVRVIRRFMEKPESYNIVAQNNVKVALVNNNEREFIENFKMYFEFYSQGGVKLSSSAKILKESKLNMKKYCNITEYYEDSKDLDYLKTETIALFFFLVKEKYINESYFKVSNIKNIVKDFISGELIKEENYHYTSLYLNYLKGVKNIWKSKEEIKRGFTTIKRMIDEMPDDKVVSIDNIIKAILYRDEFIEIIDVKDAYDYIYINEANYERTKILNYEKYQMYVVIPFIKSVLFILGVLGVFEIYYDYPSINNSLYLKNGYLSKYDGIKYIKFTELGRYCFDRIEEYDFKNSKEDAEVILDEDRLIATIMGDAPIKIMFLERVAQRIATNKYKFTRENFLRGISSSKEIEQRIDEFYSKITSKPNKLWKEFFDDILEKSNAIMAETQFVVLKLKNDKELIKTITKDERFRPLVLKGEDFHLLVKSENVSEVINLFKEHGYYVNF</sequence>
<organism evidence="2 3">
    <name type="scientific">Fusobacterium necrogenes</name>
    <dbReference type="NCBI Taxonomy" id="858"/>
    <lineage>
        <taxon>Bacteria</taxon>
        <taxon>Fusobacteriati</taxon>
        <taxon>Fusobacteriota</taxon>
        <taxon>Fusobacteriia</taxon>
        <taxon>Fusobacteriales</taxon>
        <taxon>Fusobacteriaceae</taxon>
        <taxon>Fusobacterium</taxon>
    </lineage>
</organism>
<gene>
    <name evidence="2" type="ORF">NCTC10723_00218</name>
</gene>
<evidence type="ECO:0000313" key="2">
    <source>
        <dbReference type="EMBL" id="STO30788.1"/>
    </source>
</evidence>
<evidence type="ECO:0000256" key="1">
    <source>
        <dbReference type="SAM" id="Phobius"/>
    </source>
</evidence>
<dbReference type="EMBL" id="UGGU01000003">
    <property type="protein sequence ID" value="STO30788.1"/>
    <property type="molecule type" value="Genomic_DNA"/>
</dbReference>
<reference evidence="2 3" key="1">
    <citation type="submission" date="2018-06" db="EMBL/GenBank/DDBJ databases">
        <authorList>
            <consortium name="Pathogen Informatics"/>
            <person name="Doyle S."/>
        </authorList>
    </citation>
    <scope>NUCLEOTIDE SEQUENCE [LARGE SCALE GENOMIC DNA]</scope>
    <source>
        <strain evidence="2 3">NCTC10723</strain>
    </source>
</reference>
<dbReference type="OrthoDB" id="5417638at2"/>
<feature type="transmembrane region" description="Helical" evidence="1">
    <location>
        <begin position="365"/>
        <end position="388"/>
    </location>
</feature>
<keyword evidence="1" id="KW-0812">Transmembrane</keyword>
<dbReference type="RefSeq" id="WP_115268516.1">
    <property type="nucleotide sequence ID" value="NZ_CASFEE010000038.1"/>
</dbReference>
<keyword evidence="3" id="KW-1185">Reference proteome</keyword>
<name>A0A377GUZ4_9FUSO</name>
<evidence type="ECO:0008006" key="4">
    <source>
        <dbReference type="Google" id="ProtNLM"/>
    </source>
</evidence>
<keyword evidence="1" id="KW-1133">Transmembrane helix</keyword>
<evidence type="ECO:0000313" key="3">
    <source>
        <dbReference type="Proteomes" id="UP000255328"/>
    </source>
</evidence>
<dbReference type="Proteomes" id="UP000255328">
    <property type="component" value="Unassembled WGS sequence"/>
</dbReference>
<keyword evidence="1" id="KW-0472">Membrane</keyword>
<dbReference type="AlphaFoldDB" id="A0A377GUZ4"/>
<proteinExistence type="predicted"/>
<protein>
    <recommendedName>
        <fullName evidence="4">Helicase XPB/Ssl2 N-terminal domain-containing protein</fullName>
    </recommendedName>
</protein>
<accession>A0A377GUZ4</accession>